<evidence type="ECO:0000256" key="1">
    <source>
        <dbReference type="SAM" id="MobiDB-lite"/>
    </source>
</evidence>
<feature type="compositionally biased region" description="Basic and acidic residues" evidence="1">
    <location>
        <begin position="368"/>
        <end position="377"/>
    </location>
</feature>
<feature type="compositionally biased region" description="Polar residues" evidence="1">
    <location>
        <begin position="403"/>
        <end position="423"/>
    </location>
</feature>
<dbReference type="PANTHER" id="PTHR38150:SF1">
    <property type="entry name" value="PFU DOMAIN-CONTAINING PROTEIN"/>
    <property type="match status" value="1"/>
</dbReference>
<sequence>MQEEYSFQPQINTRSRRLARRAPTLRERQEQQERSRRSTSSEHPAQRRPSHSPASVPRTVVRAQTAKPFMTTKSNGSNDDDAAQSVWALWRAVAAGEDREEEKQYLQAEPNAEGAALPRPPIVYVATVLSMLMSLGIRAPQHAALVEKFLTAVGARDDDKEIAFVEAERFAYVFTTVWKAAVTNRTRWSPAPVRSRALRSVSTVVRPAQRLSCSSLSPSRVLEKPQQSPSLRVAETGSSSGTSSPVTPRSASALSSSPSASQCQARPLSSVDAKSTFRGPLEPRAFLTRSVSCEFLSDNDDVRAGNSSSKVDADGASSEDGSFLHTNISRTASPPPTLQDEATEVHAKPVSLSPCSTENAPGLSLSPEPRDPHDKLSARTTSRITHHRTPFTTPAPMLWRTQHAGSSTRVLASDSHLLTSTTSREAKKATKRVPGGLMRECTFRPKINDVSHEPHHGSVKAADSRRRAEHVDAAPPIQPNTQQYHKERAELVWWVGKPFKQSVHASNGNEQHSAPNELEVDGRDASPLAMVTGFDTAVRRMITARQQQQLHGQSTFDRPAPAPPKRQSALRRAEAQPLLYVDVDLPHGDAGRLALFHGSDVVKVAKEFSALHNLDDRLCRRLENILHEQLLAFS</sequence>
<dbReference type="VEuPathDB" id="TriTrypDB:Lsey_0050_0030"/>
<evidence type="ECO:0000313" key="3">
    <source>
        <dbReference type="Proteomes" id="UP000038009"/>
    </source>
</evidence>
<proteinExistence type="predicted"/>
<reference evidence="2 3" key="1">
    <citation type="journal article" date="2015" name="PLoS Pathog.">
        <title>Leptomonas seymouri: Adaptations to the Dixenous Life Cycle Analyzed by Genome Sequencing, Transcriptome Profiling and Co-infection with Leishmania donovani.</title>
        <authorList>
            <person name="Kraeva N."/>
            <person name="Butenko A."/>
            <person name="Hlavacova J."/>
            <person name="Kostygov A."/>
            <person name="Myskova J."/>
            <person name="Grybchuk D."/>
            <person name="Lestinova T."/>
            <person name="Votypka J."/>
            <person name="Volf P."/>
            <person name="Opperdoes F."/>
            <person name="Flegontov P."/>
            <person name="Lukes J."/>
            <person name="Yurchenko V."/>
        </authorList>
    </citation>
    <scope>NUCLEOTIDE SEQUENCE [LARGE SCALE GENOMIC DNA]</scope>
    <source>
        <strain evidence="2 3">ATCC 30220</strain>
    </source>
</reference>
<gene>
    <name evidence="2" type="ORF">ABL78_2445</name>
</gene>
<dbReference type="PANTHER" id="PTHR38150">
    <property type="entry name" value="EF-HAND DOMAIN-CONTAINING PROTEIN"/>
    <property type="match status" value="1"/>
</dbReference>
<dbReference type="EMBL" id="LJSK01000050">
    <property type="protein sequence ID" value="KPI88432.1"/>
    <property type="molecule type" value="Genomic_DNA"/>
</dbReference>
<accession>A0A0N1I0U0</accession>
<feature type="compositionally biased region" description="Low complexity" evidence="1">
    <location>
        <begin position="236"/>
        <end position="261"/>
    </location>
</feature>
<dbReference type="Proteomes" id="UP000038009">
    <property type="component" value="Unassembled WGS sequence"/>
</dbReference>
<feature type="compositionally biased region" description="Polar residues" evidence="1">
    <location>
        <begin position="1"/>
        <end position="13"/>
    </location>
</feature>
<feature type="region of interest" description="Disordered" evidence="1">
    <location>
        <begin position="298"/>
        <end position="433"/>
    </location>
</feature>
<evidence type="ECO:0000313" key="2">
    <source>
        <dbReference type="EMBL" id="KPI88432.1"/>
    </source>
</evidence>
<organism evidence="2 3">
    <name type="scientific">Leptomonas seymouri</name>
    <dbReference type="NCBI Taxonomy" id="5684"/>
    <lineage>
        <taxon>Eukaryota</taxon>
        <taxon>Discoba</taxon>
        <taxon>Euglenozoa</taxon>
        <taxon>Kinetoplastea</taxon>
        <taxon>Metakinetoplastina</taxon>
        <taxon>Trypanosomatida</taxon>
        <taxon>Trypanosomatidae</taxon>
        <taxon>Leishmaniinae</taxon>
        <taxon>Leptomonas</taxon>
    </lineage>
</organism>
<name>A0A0N1I0U0_LEPSE</name>
<feature type="region of interest" description="Disordered" evidence="1">
    <location>
        <begin position="448"/>
        <end position="481"/>
    </location>
</feature>
<keyword evidence="3" id="KW-1185">Reference proteome</keyword>
<feature type="region of interest" description="Disordered" evidence="1">
    <location>
        <begin position="1"/>
        <end position="60"/>
    </location>
</feature>
<dbReference type="AlphaFoldDB" id="A0A0N1I0U0"/>
<dbReference type="OrthoDB" id="273382at2759"/>
<protein>
    <submittedName>
        <fullName evidence="2">Uncharacterized protein</fullName>
    </submittedName>
</protein>
<feature type="compositionally biased region" description="Basic and acidic residues" evidence="1">
    <location>
        <begin position="24"/>
        <end position="40"/>
    </location>
</feature>
<feature type="region of interest" description="Disordered" evidence="1">
    <location>
        <begin position="216"/>
        <end position="276"/>
    </location>
</feature>
<comment type="caution">
    <text evidence="2">The sequence shown here is derived from an EMBL/GenBank/DDBJ whole genome shotgun (WGS) entry which is preliminary data.</text>
</comment>
<dbReference type="OMA" id="LMRECTF"/>
<feature type="compositionally biased region" description="Basic and acidic residues" evidence="1">
    <location>
        <begin position="448"/>
        <end position="472"/>
    </location>
</feature>